<dbReference type="Pfam" id="PF00528">
    <property type="entry name" value="BPD_transp_1"/>
    <property type="match status" value="1"/>
</dbReference>
<dbReference type="Proteomes" id="UP001210339">
    <property type="component" value="Chromosome"/>
</dbReference>
<reference evidence="9 10" key="1">
    <citation type="submission" date="2023-01" db="EMBL/GenBank/DDBJ databases">
        <authorList>
            <person name="Lee S.H."/>
            <person name="Jung H.S."/>
            <person name="Yun J.U."/>
        </authorList>
    </citation>
    <scope>NUCLEOTIDE SEQUENCE [LARGE SCALE GENOMIC DNA]</scope>
    <source>
        <strain evidence="9 10">CBA3646</strain>
    </source>
</reference>
<evidence type="ECO:0000256" key="2">
    <source>
        <dbReference type="ARBA" id="ARBA00022448"/>
    </source>
</evidence>
<protein>
    <submittedName>
        <fullName evidence="9">Sugar ABC transporter permease</fullName>
    </submittedName>
</protein>
<keyword evidence="5 7" id="KW-1133">Transmembrane helix</keyword>
<evidence type="ECO:0000313" key="10">
    <source>
        <dbReference type="Proteomes" id="UP001210339"/>
    </source>
</evidence>
<dbReference type="SUPFAM" id="SSF161098">
    <property type="entry name" value="MetI-like"/>
    <property type="match status" value="1"/>
</dbReference>
<feature type="domain" description="ABC transmembrane type-1" evidence="8">
    <location>
        <begin position="66"/>
        <end position="278"/>
    </location>
</feature>
<comment type="similarity">
    <text evidence="7">Belongs to the binding-protein-dependent transport system permease family.</text>
</comment>
<evidence type="ECO:0000256" key="1">
    <source>
        <dbReference type="ARBA" id="ARBA00004651"/>
    </source>
</evidence>
<keyword evidence="10" id="KW-1185">Reference proteome</keyword>
<dbReference type="PROSITE" id="PS51257">
    <property type="entry name" value="PROKAR_LIPOPROTEIN"/>
    <property type="match status" value="1"/>
</dbReference>
<dbReference type="Gene3D" id="1.10.3720.10">
    <property type="entry name" value="MetI-like"/>
    <property type="match status" value="1"/>
</dbReference>
<evidence type="ECO:0000259" key="8">
    <source>
        <dbReference type="PROSITE" id="PS50928"/>
    </source>
</evidence>
<feature type="transmembrane region" description="Helical" evidence="7">
    <location>
        <begin position="7"/>
        <end position="32"/>
    </location>
</feature>
<feature type="transmembrane region" description="Helical" evidence="7">
    <location>
        <begin position="151"/>
        <end position="177"/>
    </location>
</feature>
<dbReference type="CDD" id="cd06261">
    <property type="entry name" value="TM_PBP2"/>
    <property type="match status" value="1"/>
</dbReference>
<evidence type="ECO:0000256" key="3">
    <source>
        <dbReference type="ARBA" id="ARBA00022475"/>
    </source>
</evidence>
<dbReference type="RefSeq" id="WP_271191448.1">
    <property type="nucleotide sequence ID" value="NZ_CP115667.1"/>
</dbReference>
<keyword evidence="4 7" id="KW-0812">Transmembrane</keyword>
<sequence>MTKHSSFPYLLVLPSLVFFGCFFVFPIAYMVYLSLFDWNFVTPTMNFVALENFKTLFADARFRQVVVNTVIYTVLTVGLTQTLSLLLAVALNKNEKIYTLTQTAIFSPYIISLVSISMLWMWMMDVDYGLLNYVLHLFGLKEVAWITDPNVALYSLVLISVWKSIGYYTLIFIAGLQSIPKYIHEAAIMDNTSPARKFIHITLPMLSPTIFFTGITSLIACFKVFETIAIMTQGGPANATNTFVYFIYEYGFKFFKIGYASAAGVVLLGIVSVLTVIYFKTMAKRVYYQ</sequence>
<dbReference type="InterPro" id="IPR000515">
    <property type="entry name" value="MetI-like"/>
</dbReference>
<accession>A0ABY7QT57</accession>
<dbReference type="PANTHER" id="PTHR30193:SF37">
    <property type="entry name" value="INNER MEMBRANE ABC TRANSPORTER PERMEASE PROTEIN YCJO"/>
    <property type="match status" value="1"/>
</dbReference>
<feature type="transmembrane region" description="Helical" evidence="7">
    <location>
        <begin position="198"/>
        <end position="225"/>
    </location>
</feature>
<organism evidence="9 10">
    <name type="scientific">Peptoniphilus equinus</name>
    <dbReference type="NCBI Taxonomy" id="3016343"/>
    <lineage>
        <taxon>Bacteria</taxon>
        <taxon>Bacillati</taxon>
        <taxon>Bacillota</taxon>
        <taxon>Tissierellia</taxon>
        <taxon>Tissierellales</taxon>
        <taxon>Peptoniphilaceae</taxon>
        <taxon>Peptoniphilus</taxon>
    </lineage>
</organism>
<feature type="transmembrane region" description="Helical" evidence="7">
    <location>
        <begin position="70"/>
        <end position="91"/>
    </location>
</feature>
<evidence type="ECO:0000256" key="5">
    <source>
        <dbReference type="ARBA" id="ARBA00022989"/>
    </source>
</evidence>
<dbReference type="EMBL" id="CP115667">
    <property type="protein sequence ID" value="WBW49917.1"/>
    <property type="molecule type" value="Genomic_DNA"/>
</dbReference>
<dbReference type="PROSITE" id="PS50928">
    <property type="entry name" value="ABC_TM1"/>
    <property type="match status" value="1"/>
</dbReference>
<name>A0ABY7QT57_9FIRM</name>
<gene>
    <name evidence="9" type="ORF">O6R05_07915</name>
</gene>
<evidence type="ECO:0000256" key="4">
    <source>
        <dbReference type="ARBA" id="ARBA00022692"/>
    </source>
</evidence>
<feature type="transmembrane region" description="Helical" evidence="7">
    <location>
        <begin position="103"/>
        <end position="123"/>
    </location>
</feature>
<keyword evidence="6 7" id="KW-0472">Membrane</keyword>
<keyword evidence="2 7" id="KW-0813">Transport</keyword>
<feature type="transmembrane region" description="Helical" evidence="7">
    <location>
        <begin position="257"/>
        <end position="279"/>
    </location>
</feature>
<keyword evidence="3" id="KW-1003">Cell membrane</keyword>
<comment type="subcellular location">
    <subcellularLocation>
        <location evidence="1 7">Cell membrane</location>
        <topology evidence="1 7">Multi-pass membrane protein</topology>
    </subcellularLocation>
</comment>
<evidence type="ECO:0000256" key="7">
    <source>
        <dbReference type="RuleBase" id="RU363032"/>
    </source>
</evidence>
<evidence type="ECO:0000256" key="6">
    <source>
        <dbReference type="ARBA" id="ARBA00023136"/>
    </source>
</evidence>
<dbReference type="PANTHER" id="PTHR30193">
    <property type="entry name" value="ABC TRANSPORTER PERMEASE PROTEIN"/>
    <property type="match status" value="1"/>
</dbReference>
<dbReference type="InterPro" id="IPR051393">
    <property type="entry name" value="ABC_transporter_permease"/>
</dbReference>
<dbReference type="InterPro" id="IPR035906">
    <property type="entry name" value="MetI-like_sf"/>
</dbReference>
<evidence type="ECO:0000313" key="9">
    <source>
        <dbReference type="EMBL" id="WBW49917.1"/>
    </source>
</evidence>
<proteinExistence type="inferred from homology"/>